<evidence type="ECO:0000259" key="1">
    <source>
        <dbReference type="Pfam" id="PF00578"/>
    </source>
</evidence>
<dbReference type="AlphaFoldDB" id="A0A562JBR8"/>
<reference evidence="2 3" key="1">
    <citation type="submission" date="2019-07" db="EMBL/GenBank/DDBJ databases">
        <title>Genomic Encyclopedia of Type Strains, Phase I: the one thousand microbial genomes (KMG-I) project.</title>
        <authorList>
            <person name="Kyrpides N."/>
        </authorList>
    </citation>
    <scope>NUCLEOTIDE SEQUENCE [LARGE SCALE GENOMIC DNA]</scope>
    <source>
        <strain evidence="2 3">DSM 13558</strain>
    </source>
</reference>
<dbReference type="GO" id="GO:0016209">
    <property type="term" value="F:antioxidant activity"/>
    <property type="evidence" value="ECO:0007669"/>
    <property type="project" value="InterPro"/>
</dbReference>
<dbReference type="EMBL" id="VLKH01000004">
    <property type="protein sequence ID" value="TWH80607.1"/>
    <property type="molecule type" value="Genomic_DNA"/>
</dbReference>
<organism evidence="2 3">
    <name type="scientific">Sedimentibacter saalensis</name>
    <dbReference type="NCBI Taxonomy" id="130788"/>
    <lineage>
        <taxon>Bacteria</taxon>
        <taxon>Bacillati</taxon>
        <taxon>Bacillota</taxon>
        <taxon>Tissierellia</taxon>
        <taxon>Sedimentibacter</taxon>
    </lineage>
</organism>
<dbReference type="InterPro" id="IPR036249">
    <property type="entry name" value="Thioredoxin-like_sf"/>
</dbReference>
<comment type="caution">
    <text evidence="2">The sequence shown here is derived from an EMBL/GenBank/DDBJ whole genome shotgun (WGS) entry which is preliminary data.</text>
</comment>
<name>A0A562JBR8_9FIRM</name>
<evidence type="ECO:0000313" key="2">
    <source>
        <dbReference type="EMBL" id="TWH80607.1"/>
    </source>
</evidence>
<evidence type="ECO:0000313" key="3">
    <source>
        <dbReference type="Proteomes" id="UP000315343"/>
    </source>
</evidence>
<dbReference type="InterPro" id="IPR000866">
    <property type="entry name" value="AhpC/TSA"/>
</dbReference>
<protein>
    <submittedName>
        <fullName evidence="2">Peroxiredoxin Q/BCP</fullName>
    </submittedName>
</protein>
<accession>A0A562JBR8</accession>
<gene>
    <name evidence="2" type="ORF">LY60_01869</name>
</gene>
<proteinExistence type="predicted"/>
<dbReference type="Gene3D" id="3.40.30.10">
    <property type="entry name" value="Glutaredoxin"/>
    <property type="match status" value="1"/>
</dbReference>
<dbReference type="Pfam" id="PF00578">
    <property type="entry name" value="AhpC-TSA"/>
    <property type="match status" value="1"/>
</dbReference>
<feature type="domain" description="Alkyl hydroperoxide reductase subunit C/ Thiol specific antioxidant" evidence="1">
    <location>
        <begin position="4"/>
        <end position="41"/>
    </location>
</feature>
<dbReference type="GO" id="GO:0016491">
    <property type="term" value="F:oxidoreductase activity"/>
    <property type="evidence" value="ECO:0007669"/>
    <property type="project" value="InterPro"/>
</dbReference>
<keyword evidence="3" id="KW-1185">Reference proteome</keyword>
<sequence length="42" mass="4697">MINIGDAAPDVFLELNGRTIKLSDLRGKNVVFYFYSKDMTSG</sequence>
<dbReference type="Proteomes" id="UP000315343">
    <property type="component" value="Unassembled WGS sequence"/>
</dbReference>
<dbReference type="SUPFAM" id="SSF52833">
    <property type="entry name" value="Thioredoxin-like"/>
    <property type="match status" value="1"/>
</dbReference>